<comment type="caution">
    <text evidence="1">The sequence shown here is derived from an EMBL/GenBank/DDBJ whole genome shotgun (WGS) entry which is preliminary data.</text>
</comment>
<protein>
    <submittedName>
        <fullName evidence="1">Uncharacterized protein</fullName>
    </submittedName>
</protein>
<dbReference type="EMBL" id="JACHNL010000014">
    <property type="protein sequence ID" value="MBB4725857.1"/>
    <property type="molecule type" value="Genomic_DNA"/>
</dbReference>
<accession>A0AAW3UA39</accession>
<name>A0AAW3UA39_XANEU</name>
<reference evidence="1 2" key="1">
    <citation type="submission" date="2020-08" db="EMBL/GenBank/DDBJ databases">
        <title>Studying the diversity of plant-associated saprophytic bacteria and their role in host health and plant-pathogen interactions.</title>
        <authorList>
            <person name="Potnis N."/>
        </authorList>
    </citation>
    <scope>NUCLEOTIDE SEQUENCE [LARGE SCALE GENOMIC DNA]</scope>
    <source>
        <strain evidence="1 2">CFBP 7922</strain>
    </source>
</reference>
<dbReference type="AlphaFoldDB" id="A0AAW3UA39"/>
<evidence type="ECO:0000313" key="2">
    <source>
        <dbReference type="Proteomes" id="UP000576603"/>
    </source>
</evidence>
<proteinExistence type="predicted"/>
<organism evidence="1 2">
    <name type="scientific">Xanthomonas euvesicatoria</name>
    <dbReference type="NCBI Taxonomy" id="456327"/>
    <lineage>
        <taxon>Bacteria</taxon>
        <taxon>Pseudomonadati</taxon>
        <taxon>Pseudomonadota</taxon>
        <taxon>Gammaproteobacteria</taxon>
        <taxon>Lysobacterales</taxon>
        <taxon>Lysobacteraceae</taxon>
        <taxon>Xanthomonas</taxon>
    </lineage>
</organism>
<dbReference type="Proteomes" id="UP000576603">
    <property type="component" value="Unassembled WGS sequence"/>
</dbReference>
<gene>
    <name evidence="1" type="ORF">FHY32_004269</name>
</gene>
<evidence type="ECO:0000313" key="1">
    <source>
        <dbReference type="EMBL" id="MBB4725857.1"/>
    </source>
</evidence>
<sequence>MAVARTHRLPVPCALRNAYVAMACALMPMSRCNAFLLFPPLLQEFTP</sequence>